<evidence type="ECO:0000256" key="4">
    <source>
        <dbReference type="ARBA" id="ARBA00022723"/>
    </source>
</evidence>
<sequence length="131" mass="13929">MRAYLDTSALVKLVVSERESAALHAYLRRVGDDTLFTAALTRTELVRAVLGAGIAAVAQARRILDELDTVNLTRGLLDAAADLRPARLRTLDAIHLAAARRAGAELRAVVTYDNRMAGAAADLGIPVEAPV</sequence>
<evidence type="ECO:0000256" key="1">
    <source>
        <dbReference type="ARBA" id="ARBA00001946"/>
    </source>
</evidence>
<dbReference type="GO" id="GO:0004540">
    <property type="term" value="F:RNA nuclease activity"/>
    <property type="evidence" value="ECO:0007669"/>
    <property type="project" value="InterPro"/>
</dbReference>
<dbReference type="InterPro" id="IPR029060">
    <property type="entry name" value="PIN-like_dom_sf"/>
</dbReference>
<keyword evidence="2 7" id="KW-1277">Toxin-antitoxin system</keyword>
<feature type="binding site" evidence="7">
    <location>
        <position position="92"/>
    </location>
    <ligand>
        <name>Mg(2+)</name>
        <dbReference type="ChEBI" id="CHEBI:18420"/>
    </ligand>
</feature>
<dbReference type="SUPFAM" id="SSF88723">
    <property type="entry name" value="PIN domain-like"/>
    <property type="match status" value="1"/>
</dbReference>
<dbReference type="OrthoDB" id="4750219at2"/>
<dbReference type="InterPro" id="IPR002716">
    <property type="entry name" value="PIN_dom"/>
</dbReference>
<keyword evidence="5 7" id="KW-0378">Hydrolase</keyword>
<name>A0A557XWR0_9MYCO</name>
<evidence type="ECO:0000259" key="8">
    <source>
        <dbReference type="Pfam" id="PF01850"/>
    </source>
</evidence>
<evidence type="ECO:0000256" key="6">
    <source>
        <dbReference type="ARBA" id="ARBA00022842"/>
    </source>
</evidence>
<feature type="domain" description="PIN" evidence="8">
    <location>
        <begin position="4"/>
        <end position="119"/>
    </location>
</feature>
<gene>
    <name evidence="7" type="primary">vapC</name>
    <name evidence="9" type="ORF">FPZ47_08825</name>
</gene>
<dbReference type="Proteomes" id="UP000320513">
    <property type="component" value="Unassembled WGS sequence"/>
</dbReference>
<dbReference type="Pfam" id="PF01850">
    <property type="entry name" value="PIN"/>
    <property type="match status" value="1"/>
</dbReference>
<dbReference type="GO" id="GO:0000287">
    <property type="term" value="F:magnesium ion binding"/>
    <property type="evidence" value="ECO:0007669"/>
    <property type="project" value="UniProtKB-UniRule"/>
</dbReference>
<keyword evidence="4 7" id="KW-0479">Metal-binding</keyword>
<dbReference type="HAMAP" id="MF_00265">
    <property type="entry name" value="VapC_Nob1"/>
    <property type="match status" value="1"/>
</dbReference>
<comment type="caution">
    <text evidence="9">The sequence shown here is derived from an EMBL/GenBank/DDBJ whole genome shotgun (WGS) entry which is preliminary data.</text>
</comment>
<dbReference type="AlphaFoldDB" id="A0A557XWR0"/>
<dbReference type="GO" id="GO:0016787">
    <property type="term" value="F:hydrolase activity"/>
    <property type="evidence" value="ECO:0007669"/>
    <property type="project" value="UniProtKB-KW"/>
</dbReference>
<evidence type="ECO:0000313" key="10">
    <source>
        <dbReference type="Proteomes" id="UP000320513"/>
    </source>
</evidence>
<dbReference type="Gene3D" id="3.40.50.1010">
    <property type="entry name" value="5'-nuclease"/>
    <property type="match status" value="1"/>
</dbReference>
<evidence type="ECO:0000256" key="5">
    <source>
        <dbReference type="ARBA" id="ARBA00022801"/>
    </source>
</evidence>
<reference evidence="9 10" key="1">
    <citation type="submission" date="2019-07" db="EMBL/GenBank/DDBJ databases">
        <title>New Mycobacterium species.</title>
        <authorList>
            <person name="Tortoli E."/>
            <person name="Ghielmetti G."/>
            <person name="Friedel U."/>
            <person name="Trovato A."/>
        </authorList>
    </citation>
    <scope>NUCLEOTIDE SEQUENCE [LARGE SCALE GENOMIC DNA]</scope>
    <source>
        <strain evidence="9 10">16-83</strain>
    </source>
</reference>
<proteinExistence type="inferred from homology"/>
<evidence type="ECO:0000313" key="9">
    <source>
        <dbReference type="EMBL" id="TVS90527.1"/>
    </source>
</evidence>
<organism evidence="9 10">
    <name type="scientific">Mycobacterium helveticum</name>
    <dbReference type="NCBI Taxonomy" id="2592811"/>
    <lineage>
        <taxon>Bacteria</taxon>
        <taxon>Bacillati</taxon>
        <taxon>Actinomycetota</taxon>
        <taxon>Actinomycetes</taxon>
        <taxon>Mycobacteriales</taxon>
        <taxon>Mycobacteriaceae</taxon>
        <taxon>Mycobacterium</taxon>
    </lineage>
</organism>
<dbReference type="CDD" id="cd09874">
    <property type="entry name" value="PIN_MT3492-like"/>
    <property type="match status" value="1"/>
</dbReference>
<dbReference type="EC" id="3.1.-.-" evidence="7"/>
<keyword evidence="10" id="KW-1185">Reference proteome</keyword>
<dbReference type="RefSeq" id="WP_144948340.1">
    <property type="nucleotide sequence ID" value="NZ_VMQU01000028.1"/>
</dbReference>
<protein>
    <recommendedName>
        <fullName evidence="7">Ribonuclease VapC</fullName>
        <shortName evidence="7">RNase VapC</shortName>
        <ecNumber evidence="7">3.1.-.-</ecNumber>
    </recommendedName>
    <alternativeName>
        <fullName evidence="7">Toxin VapC</fullName>
    </alternativeName>
</protein>
<keyword evidence="7" id="KW-0800">Toxin</keyword>
<comment type="function">
    <text evidence="7">Toxic component of a toxin-antitoxin (TA) system. An RNase.</text>
</comment>
<keyword evidence="6 7" id="KW-0460">Magnesium</keyword>
<dbReference type="GO" id="GO:0090729">
    <property type="term" value="F:toxin activity"/>
    <property type="evidence" value="ECO:0007669"/>
    <property type="project" value="UniProtKB-KW"/>
</dbReference>
<evidence type="ECO:0000256" key="7">
    <source>
        <dbReference type="HAMAP-Rule" id="MF_00265"/>
    </source>
</evidence>
<evidence type="ECO:0000256" key="2">
    <source>
        <dbReference type="ARBA" id="ARBA00022649"/>
    </source>
</evidence>
<evidence type="ECO:0000256" key="3">
    <source>
        <dbReference type="ARBA" id="ARBA00022722"/>
    </source>
</evidence>
<keyword evidence="3 7" id="KW-0540">Nuclease</keyword>
<feature type="binding site" evidence="7">
    <location>
        <position position="6"/>
    </location>
    <ligand>
        <name>Mg(2+)</name>
        <dbReference type="ChEBI" id="CHEBI:18420"/>
    </ligand>
</feature>
<comment type="cofactor">
    <cofactor evidence="1 7">
        <name>Mg(2+)</name>
        <dbReference type="ChEBI" id="CHEBI:18420"/>
    </cofactor>
</comment>
<accession>A0A557XWR0</accession>
<dbReference type="InterPro" id="IPR022907">
    <property type="entry name" value="VapC_family"/>
</dbReference>
<comment type="similarity">
    <text evidence="7">Belongs to the PINc/VapC protein family.</text>
</comment>
<dbReference type="EMBL" id="VMQU01000028">
    <property type="protein sequence ID" value="TVS90527.1"/>
    <property type="molecule type" value="Genomic_DNA"/>
</dbReference>